<evidence type="ECO:0000313" key="1">
    <source>
        <dbReference type="EMBL" id="KAJ7530069.1"/>
    </source>
</evidence>
<proteinExistence type="predicted"/>
<accession>A0ACC2BJX3</accession>
<keyword evidence="2" id="KW-1185">Reference proteome</keyword>
<protein>
    <submittedName>
        <fullName evidence="1">Uncharacterized protein</fullName>
    </submittedName>
</protein>
<gene>
    <name evidence="1" type="ORF">O6H91_15G077600</name>
</gene>
<comment type="caution">
    <text evidence="1">The sequence shown here is derived from an EMBL/GenBank/DDBJ whole genome shotgun (WGS) entry which is preliminary data.</text>
</comment>
<sequence length="92" mass="9835">MASITALVVFMFILLSVSSVHPVVCSRAFAEIIPAQAALKTPKNSTNVQDSSTQIHKMSKKHGKKFVPLKLPKGNVPPASPSCSYVTCTGHK</sequence>
<dbReference type="Proteomes" id="UP001162992">
    <property type="component" value="Chromosome 15"/>
</dbReference>
<name>A0ACC2BJX3_DIPCM</name>
<evidence type="ECO:0000313" key="2">
    <source>
        <dbReference type="Proteomes" id="UP001162992"/>
    </source>
</evidence>
<organism evidence="1 2">
    <name type="scientific">Diphasiastrum complanatum</name>
    <name type="common">Issler's clubmoss</name>
    <name type="synonym">Lycopodium complanatum</name>
    <dbReference type="NCBI Taxonomy" id="34168"/>
    <lineage>
        <taxon>Eukaryota</taxon>
        <taxon>Viridiplantae</taxon>
        <taxon>Streptophyta</taxon>
        <taxon>Embryophyta</taxon>
        <taxon>Tracheophyta</taxon>
        <taxon>Lycopodiopsida</taxon>
        <taxon>Lycopodiales</taxon>
        <taxon>Lycopodiaceae</taxon>
        <taxon>Lycopodioideae</taxon>
        <taxon>Diphasiastrum</taxon>
    </lineage>
</organism>
<dbReference type="EMBL" id="CM055106">
    <property type="protein sequence ID" value="KAJ7530069.1"/>
    <property type="molecule type" value="Genomic_DNA"/>
</dbReference>
<reference evidence="2" key="1">
    <citation type="journal article" date="2024" name="Proc. Natl. Acad. Sci. U.S.A.">
        <title>Extraordinary preservation of gene collinearity over three hundred million years revealed in homosporous lycophytes.</title>
        <authorList>
            <person name="Li C."/>
            <person name="Wickell D."/>
            <person name="Kuo L.Y."/>
            <person name="Chen X."/>
            <person name="Nie B."/>
            <person name="Liao X."/>
            <person name="Peng D."/>
            <person name="Ji J."/>
            <person name="Jenkins J."/>
            <person name="Williams M."/>
            <person name="Shu S."/>
            <person name="Plott C."/>
            <person name="Barry K."/>
            <person name="Rajasekar S."/>
            <person name="Grimwood J."/>
            <person name="Han X."/>
            <person name="Sun S."/>
            <person name="Hou Z."/>
            <person name="He W."/>
            <person name="Dai G."/>
            <person name="Sun C."/>
            <person name="Schmutz J."/>
            <person name="Leebens-Mack J.H."/>
            <person name="Li F.W."/>
            <person name="Wang L."/>
        </authorList>
    </citation>
    <scope>NUCLEOTIDE SEQUENCE [LARGE SCALE GENOMIC DNA]</scope>
    <source>
        <strain evidence="2">cv. PW_Plant_1</strain>
    </source>
</reference>